<dbReference type="Gene3D" id="3.30.1330.40">
    <property type="entry name" value="RutC-like"/>
    <property type="match status" value="1"/>
</dbReference>
<gene>
    <name evidence="1" type="ORF">C8A05DRAFT_34900</name>
</gene>
<dbReference type="InterPro" id="IPR035959">
    <property type="entry name" value="RutC-like_sf"/>
</dbReference>
<dbReference type="Proteomes" id="UP001303889">
    <property type="component" value="Unassembled WGS sequence"/>
</dbReference>
<sequence>MVGGQLGIGDAGTVLEDLTEAVEEAFEHVERALRASGVGDDAWEHVYSHTRSRRTTKASLAPWSPSPRKYLKNTKPAWTGVTVKALVFLGLHIEITVQAYLPQ</sequence>
<evidence type="ECO:0000313" key="1">
    <source>
        <dbReference type="EMBL" id="KAK3901412.1"/>
    </source>
</evidence>
<accession>A0AAN6RS49</accession>
<evidence type="ECO:0000313" key="2">
    <source>
        <dbReference type="Proteomes" id="UP001303889"/>
    </source>
</evidence>
<organism evidence="1 2">
    <name type="scientific">Staphylotrichum tortipilum</name>
    <dbReference type="NCBI Taxonomy" id="2831512"/>
    <lineage>
        <taxon>Eukaryota</taxon>
        <taxon>Fungi</taxon>
        <taxon>Dikarya</taxon>
        <taxon>Ascomycota</taxon>
        <taxon>Pezizomycotina</taxon>
        <taxon>Sordariomycetes</taxon>
        <taxon>Sordariomycetidae</taxon>
        <taxon>Sordariales</taxon>
        <taxon>Chaetomiaceae</taxon>
        <taxon>Staphylotrichum</taxon>
    </lineage>
</organism>
<proteinExistence type="predicted"/>
<dbReference type="SUPFAM" id="SSF55298">
    <property type="entry name" value="YjgF-like"/>
    <property type="match status" value="1"/>
</dbReference>
<dbReference type="EMBL" id="MU855581">
    <property type="protein sequence ID" value="KAK3901412.1"/>
    <property type="molecule type" value="Genomic_DNA"/>
</dbReference>
<reference evidence="1" key="2">
    <citation type="submission" date="2023-05" db="EMBL/GenBank/DDBJ databases">
        <authorList>
            <consortium name="Lawrence Berkeley National Laboratory"/>
            <person name="Steindorff A."/>
            <person name="Hensen N."/>
            <person name="Bonometti L."/>
            <person name="Westerberg I."/>
            <person name="Brannstrom I.O."/>
            <person name="Guillou S."/>
            <person name="Cros-Aarteil S."/>
            <person name="Calhoun S."/>
            <person name="Haridas S."/>
            <person name="Kuo A."/>
            <person name="Mondo S."/>
            <person name="Pangilinan J."/>
            <person name="Riley R."/>
            <person name="Labutti K."/>
            <person name="Andreopoulos B."/>
            <person name="Lipzen A."/>
            <person name="Chen C."/>
            <person name="Yanf M."/>
            <person name="Daum C."/>
            <person name="Ng V."/>
            <person name="Clum A."/>
            <person name="Ohm R."/>
            <person name="Martin F."/>
            <person name="Silar P."/>
            <person name="Natvig D."/>
            <person name="Lalanne C."/>
            <person name="Gautier V."/>
            <person name="Ament-Velasquez S.L."/>
            <person name="Kruys A."/>
            <person name="Hutchinson M.I."/>
            <person name="Powell A.J."/>
            <person name="Barry K."/>
            <person name="Miller A.N."/>
            <person name="Grigoriev I.V."/>
            <person name="Debuchy R."/>
            <person name="Gladieux P."/>
            <person name="Thoren M.H."/>
            <person name="Johannesson H."/>
        </authorList>
    </citation>
    <scope>NUCLEOTIDE SEQUENCE</scope>
    <source>
        <strain evidence="1">CBS 103.79</strain>
    </source>
</reference>
<dbReference type="AlphaFoldDB" id="A0AAN6RS49"/>
<protein>
    <submittedName>
        <fullName evidence="1">Uncharacterized protein</fullName>
    </submittedName>
</protein>
<name>A0AAN6RS49_9PEZI</name>
<keyword evidence="2" id="KW-1185">Reference proteome</keyword>
<reference evidence="1" key="1">
    <citation type="journal article" date="2023" name="Mol. Phylogenet. Evol.">
        <title>Genome-scale phylogeny and comparative genomics of the fungal order Sordariales.</title>
        <authorList>
            <person name="Hensen N."/>
            <person name="Bonometti L."/>
            <person name="Westerberg I."/>
            <person name="Brannstrom I.O."/>
            <person name="Guillou S."/>
            <person name="Cros-Aarteil S."/>
            <person name="Calhoun S."/>
            <person name="Haridas S."/>
            <person name="Kuo A."/>
            <person name="Mondo S."/>
            <person name="Pangilinan J."/>
            <person name="Riley R."/>
            <person name="LaButti K."/>
            <person name="Andreopoulos B."/>
            <person name="Lipzen A."/>
            <person name="Chen C."/>
            <person name="Yan M."/>
            <person name="Daum C."/>
            <person name="Ng V."/>
            <person name="Clum A."/>
            <person name="Steindorff A."/>
            <person name="Ohm R.A."/>
            <person name="Martin F."/>
            <person name="Silar P."/>
            <person name="Natvig D.O."/>
            <person name="Lalanne C."/>
            <person name="Gautier V."/>
            <person name="Ament-Velasquez S.L."/>
            <person name="Kruys A."/>
            <person name="Hutchinson M.I."/>
            <person name="Powell A.J."/>
            <person name="Barry K."/>
            <person name="Miller A.N."/>
            <person name="Grigoriev I.V."/>
            <person name="Debuchy R."/>
            <person name="Gladieux P."/>
            <person name="Hiltunen Thoren M."/>
            <person name="Johannesson H."/>
        </authorList>
    </citation>
    <scope>NUCLEOTIDE SEQUENCE</scope>
    <source>
        <strain evidence="1">CBS 103.79</strain>
    </source>
</reference>
<comment type="caution">
    <text evidence="1">The sequence shown here is derived from an EMBL/GenBank/DDBJ whole genome shotgun (WGS) entry which is preliminary data.</text>
</comment>